<dbReference type="Gene3D" id="3.40.50.2000">
    <property type="entry name" value="Glycogen Phosphorylase B"/>
    <property type="match status" value="2"/>
</dbReference>
<gene>
    <name evidence="2" type="ORF">QPJ95_04425</name>
</gene>
<name>A0A9Y2P3M5_9RHOB</name>
<evidence type="ECO:0000313" key="3">
    <source>
        <dbReference type="Proteomes" id="UP001238334"/>
    </source>
</evidence>
<dbReference type="RefSeq" id="WP_270918439.1">
    <property type="nucleotide sequence ID" value="NZ_CP127247.1"/>
</dbReference>
<dbReference type="KEGG" id="ppso:QPJ95_04425"/>
<dbReference type="PANTHER" id="PTHR21015">
    <property type="entry name" value="UDP-N-ACETYLGLUCOSAMINE--N-ACETYLMURAMYL-(PENTAPEPTIDE) PYROPHOSPHORYL-UNDECAPRENOL N-ACETYLGLUCOSAMINE TRANSFERASE 1"/>
    <property type="match status" value="1"/>
</dbReference>
<proteinExistence type="predicted"/>
<dbReference type="SUPFAM" id="SSF53756">
    <property type="entry name" value="UDP-Glycosyltransferase/glycogen phosphorylase"/>
    <property type="match status" value="1"/>
</dbReference>
<dbReference type="Pfam" id="PF04101">
    <property type="entry name" value="Glyco_tran_28_C"/>
    <property type="match status" value="1"/>
</dbReference>
<dbReference type="Proteomes" id="UP001238334">
    <property type="component" value="Chromosome"/>
</dbReference>
<feature type="domain" description="Glycosyl transferase family 28 C-terminal" evidence="1">
    <location>
        <begin position="217"/>
        <end position="351"/>
    </location>
</feature>
<keyword evidence="3" id="KW-1185">Reference proteome</keyword>
<dbReference type="PANTHER" id="PTHR21015:SF28">
    <property type="entry name" value="SLL1722 PROTEIN"/>
    <property type="match status" value="1"/>
</dbReference>
<sequence length="377" mass="39521">MKVLIAVTHLLGTGHLSRALTLGRAFSAAGHQVCVASGGFAAPQLNADGVDLLQLPPLRSDGVDFTRLLTATGDVAGAEYYSQRQAALCAALTDLGPDILITELYPFGRRSLAAEFQALLTAAQILPQRPVVLASIRDILAPPSKPKKASQADSMIAAYYDAVLVHSDPTATRLEVSWPVSEMLAGKLRYTGYVAPPAPIAHPQRAGHGEVLVSAGGGSVGDALFETALLAAAQMPDTQWRLLVGGTDAAQRIEHFQAISSPAIIEPTRPDFRQMLPLATASVSMCGYNTALDLLQCGTPSVLIPFDAGNEVEQGLRANSLAPLDGIEVVTSATLTSESLRTAVLSAMAAPRRATDGLLFDGASHTVAIAVEMARQR</sequence>
<protein>
    <submittedName>
        <fullName evidence="2">Glycosyltransferase</fullName>
    </submittedName>
</protein>
<dbReference type="EMBL" id="CP127247">
    <property type="protein sequence ID" value="WIY26177.1"/>
    <property type="molecule type" value="Genomic_DNA"/>
</dbReference>
<accession>A0A9Y2P3M5</accession>
<organism evidence="2 3">
    <name type="scientific">Parasedimentitalea psychrophila</name>
    <dbReference type="NCBI Taxonomy" id="2997337"/>
    <lineage>
        <taxon>Bacteria</taxon>
        <taxon>Pseudomonadati</taxon>
        <taxon>Pseudomonadota</taxon>
        <taxon>Alphaproteobacteria</taxon>
        <taxon>Rhodobacterales</taxon>
        <taxon>Paracoccaceae</taxon>
        <taxon>Parasedimentitalea</taxon>
    </lineage>
</organism>
<evidence type="ECO:0000313" key="2">
    <source>
        <dbReference type="EMBL" id="WIY26177.1"/>
    </source>
</evidence>
<dbReference type="AlphaFoldDB" id="A0A9Y2P3M5"/>
<dbReference type="GO" id="GO:0016758">
    <property type="term" value="F:hexosyltransferase activity"/>
    <property type="evidence" value="ECO:0007669"/>
    <property type="project" value="InterPro"/>
</dbReference>
<dbReference type="InterPro" id="IPR007235">
    <property type="entry name" value="Glyco_trans_28_C"/>
</dbReference>
<evidence type="ECO:0000259" key="1">
    <source>
        <dbReference type="Pfam" id="PF04101"/>
    </source>
</evidence>
<reference evidence="2 3" key="1">
    <citation type="submission" date="2023-06" db="EMBL/GenBank/DDBJ databases">
        <title>Parasedimentitalea psychrophila sp. nov., a psychrophilic bacterium isolated from deep-sea sediment.</title>
        <authorList>
            <person name="Li A."/>
        </authorList>
    </citation>
    <scope>NUCLEOTIDE SEQUENCE [LARGE SCALE GENOMIC DNA]</scope>
    <source>
        <strain evidence="2 3">QS115</strain>
    </source>
</reference>